<feature type="region of interest" description="Disordered" evidence="1">
    <location>
        <begin position="51"/>
        <end position="97"/>
    </location>
</feature>
<feature type="region of interest" description="Disordered" evidence="1">
    <location>
        <begin position="246"/>
        <end position="297"/>
    </location>
</feature>
<feature type="compositionally biased region" description="Basic and acidic residues" evidence="1">
    <location>
        <begin position="69"/>
        <end position="81"/>
    </location>
</feature>
<keyword evidence="4" id="KW-1185">Reference proteome</keyword>
<evidence type="ECO:0000313" key="3">
    <source>
        <dbReference type="EMBL" id="CAA0821182.1"/>
    </source>
</evidence>
<sequence>MGKNYAVARNKAWGRLTIEAVATLEITSVPRDNGGVKVYQNALRMDLDSVRSISSDSKAESSNDGSTEMDEREKMRREKISKANKGNVPWNKGRKHSPETLQKIKERTWLAMQDPKVKMKLMNLGHAQSEETRKKIRVGVRLGWERRREKLMVQEACHHEWQNLIALAAKRGLSVEEELEWDSYKILNEELEKEWLEQMNNPKSKGNRRAPKSAEQKRKISEAISAKWADPEYRNQVRNSMIKYYSTREGVERRPRRNPSGDGLPRKRSPKNDAVSVRMSPFERIRSKRSKTPSYKDPLASSKLEMLKHIRAQRASSVDKRSVAITRARLLIAEAEKAIEVLEISAKMNPLAEASLLESRMLIAEANQIIESIDGPKMIPFENGESLSKYSTAPEPIIFEYVKVNGVESKFENMNSNDFLFPNLVNGKASSSFDEKLQHMTGSNGHFSLQSKDLGGVQADSSGSSIEGLECSSENIEGPEKQIIVTKKWVRGRLISVEAES</sequence>
<feature type="domain" description="Nuclease associated modular" evidence="2">
    <location>
        <begin position="77"/>
        <end position="104"/>
    </location>
</feature>
<accession>A0A9N7RAI6</accession>
<dbReference type="InterPro" id="IPR003611">
    <property type="entry name" value="NUMOD3"/>
</dbReference>
<evidence type="ECO:0000256" key="1">
    <source>
        <dbReference type="SAM" id="MobiDB-lite"/>
    </source>
</evidence>
<comment type="caution">
    <text evidence="3">The sequence shown here is derived from an EMBL/GenBank/DDBJ whole genome shotgun (WGS) entry which is preliminary data.</text>
</comment>
<dbReference type="GO" id="GO:0003677">
    <property type="term" value="F:DNA binding"/>
    <property type="evidence" value="ECO:0007669"/>
    <property type="project" value="InterPro"/>
</dbReference>
<proteinExistence type="predicted"/>
<dbReference type="Proteomes" id="UP001153555">
    <property type="component" value="Unassembled WGS sequence"/>
</dbReference>
<organism evidence="3 4">
    <name type="scientific">Striga hermonthica</name>
    <name type="common">Purple witchweed</name>
    <name type="synonym">Buchnera hermonthica</name>
    <dbReference type="NCBI Taxonomy" id="68872"/>
    <lineage>
        <taxon>Eukaryota</taxon>
        <taxon>Viridiplantae</taxon>
        <taxon>Streptophyta</taxon>
        <taxon>Embryophyta</taxon>
        <taxon>Tracheophyta</taxon>
        <taxon>Spermatophyta</taxon>
        <taxon>Magnoliopsida</taxon>
        <taxon>eudicotyledons</taxon>
        <taxon>Gunneridae</taxon>
        <taxon>Pentapetalae</taxon>
        <taxon>asterids</taxon>
        <taxon>lamiids</taxon>
        <taxon>Lamiales</taxon>
        <taxon>Orobanchaceae</taxon>
        <taxon>Buchnereae</taxon>
        <taxon>Striga</taxon>
    </lineage>
</organism>
<feature type="compositionally biased region" description="Polar residues" evidence="1">
    <location>
        <begin position="51"/>
        <end position="66"/>
    </location>
</feature>
<dbReference type="OrthoDB" id="1935413at2759"/>
<protein>
    <recommendedName>
        <fullName evidence="2">Nuclease associated modular domain-containing protein</fullName>
    </recommendedName>
</protein>
<dbReference type="Pfam" id="PF07460">
    <property type="entry name" value="NUMOD3"/>
    <property type="match status" value="1"/>
</dbReference>
<gene>
    <name evidence="3" type="ORF">SHERM_19184</name>
</gene>
<evidence type="ECO:0000313" key="4">
    <source>
        <dbReference type="Proteomes" id="UP001153555"/>
    </source>
</evidence>
<reference evidence="3" key="1">
    <citation type="submission" date="2019-12" db="EMBL/GenBank/DDBJ databases">
        <authorList>
            <person name="Scholes J."/>
        </authorList>
    </citation>
    <scope>NUCLEOTIDE SEQUENCE</scope>
</reference>
<dbReference type="PANTHER" id="PTHR34199">
    <property type="entry name" value="NUMOD3 MOTIF FAMILY PROTEIN, EXPRESSED"/>
    <property type="match status" value="1"/>
</dbReference>
<dbReference type="EMBL" id="CACSLK010020742">
    <property type="protein sequence ID" value="CAA0821182.1"/>
    <property type="molecule type" value="Genomic_DNA"/>
</dbReference>
<feature type="region of interest" description="Disordered" evidence="1">
    <location>
        <begin position="198"/>
        <end position="218"/>
    </location>
</feature>
<dbReference type="AlphaFoldDB" id="A0A9N7RAI6"/>
<dbReference type="PANTHER" id="PTHR34199:SF2">
    <property type="entry name" value="NUMOD3 MOTIF FAMILY PROTEIN, EXPRESSED"/>
    <property type="match status" value="1"/>
</dbReference>
<name>A0A9N7RAI6_STRHE</name>
<evidence type="ECO:0000259" key="2">
    <source>
        <dbReference type="Pfam" id="PF07460"/>
    </source>
</evidence>